<keyword evidence="11" id="KW-1185">Reference proteome</keyword>
<evidence type="ECO:0000256" key="2">
    <source>
        <dbReference type="ARBA" id="ARBA00007886"/>
    </source>
</evidence>
<comment type="similarity">
    <text evidence="2">Belongs to the GerABKC lipoprotein family.</text>
</comment>
<keyword evidence="6" id="KW-0564">Palmitate</keyword>
<evidence type="ECO:0000313" key="10">
    <source>
        <dbReference type="EMBL" id="CDF57597.1"/>
    </source>
</evidence>
<feature type="domain" description="Spore germination protein N-terminal" evidence="9">
    <location>
        <begin position="22"/>
        <end position="189"/>
    </location>
</feature>
<keyword evidence="3" id="KW-0309">Germination</keyword>
<accession>R7RN53</accession>
<dbReference type="AlphaFoldDB" id="R7RN53"/>
<feature type="domain" description="Spore germination GerAC-like C-terminal" evidence="8">
    <location>
        <begin position="199"/>
        <end position="363"/>
    </location>
</feature>
<gene>
    <name evidence="10" type="ORF">TCEL_01511</name>
</gene>
<evidence type="ECO:0000256" key="3">
    <source>
        <dbReference type="ARBA" id="ARBA00022544"/>
    </source>
</evidence>
<dbReference type="Gene3D" id="3.30.300.210">
    <property type="entry name" value="Nutrient germinant receptor protein C, domain 3"/>
    <property type="match status" value="1"/>
</dbReference>
<dbReference type="InterPro" id="IPR046953">
    <property type="entry name" value="Spore_GerAC-like_C"/>
</dbReference>
<evidence type="ECO:0000313" key="11">
    <source>
        <dbReference type="Proteomes" id="UP000014923"/>
    </source>
</evidence>
<dbReference type="Pfam" id="PF05504">
    <property type="entry name" value="Spore_GerAC"/>
    <property type="match status" value="1"/>
</dbReference>
<dbReference type="NCBIfam" id="TIGR02887">
    <property type="entry name" value="spore_ger_x_C"/>
    <property type="match status" value="1"/>
</dbReference>
<keyword evidence="5" id="KW-0472">Membrane</keyword>
<evidence type="ECO:0000256" key="6">
    <source>
        <dbReference type="ARBA" id="ARBA00023139"/>
    </source>
</evidence>
<dbReference type="OrthoDB" id="1949745at2"/>
<evidence type="ECO:0000256" key="5">
    <source>
        <dbReference type="ARBA" id="ARBA00023136"/>
    </source>
</evidence>
<evidence type="ECO:0000256" key="1">
    <source>
        <dbReference type="ARBA" id="ARBA00004635"/>
    </source>
</evidence>
<dbReference type="InterPro" id="IPR057336">
    <property type="entry name" value="GerAC_N"/>
</dbReference>
<organism evidence="10 11">
    <name type="scientific">Thermobrachium celere DSM 8682</name>
    <dbReference type="NCBI Taxonomy" id="941824"/>
    <lineage>
        <taxon>Bacteria</taxon>
        <taxon>Bacillati</taxon>
        <taxon>Bacillota</taxon>
        <taxon>Clostridia</taxon>
        <taxon>Eubacteriales</taxon>
        <taxon>Clostridiaceae</taxon>
        <taxon>Thermobrachium</taxon>
    </lineage>
</organism>
<dbReference type="PANTHER" id="PTHR35789:SF1">
    <property type="entry name" value="SPORE GERMINATION PROTEIN B3"/>
    <property type="match status" value="1"/>
</dbReference>
<dbReference type="EMBL" id="CAVN010000088">
    <property type="protein sequence ID" value="CDF57597.1"/>
    <property type="molecule type" value="Genomic_DNA"/>
</dbReference>
<evidence type="ECO:0000259" key="8">
    <source>
        <dbReference type="Pfam" id="PF05504"/>
    </source>
</evidence>
<dbReference type="Pfam" id="PF25198">
    <property type="entry name" value="Spore_GerAC_N"/>
    <property type="match status" value="1"/>
</dbReference>
<dbReference type="Proteomes" id="UP000014923">
    <property type="component" value="Unassembled WGS sequence"/>
</dbReference>
<dbReference type="GO" id="GO:0016020">
    <property type="term" value="C:membrane"/>
    <property type="evidence" value="ECO:0007669"/>
    <property type="project" value="UniProtKB-SubCell"/>
</dbReference>
<sequence>MQRLKLFFIILLFLLFSSCYNRVSIEKLSVITGIGFDIGEDKRKIENVAEYLIFRGQNEIDRGVSLEIGKTINEANDYRQLNLKKNYLLGTTRAYVISEERAKLGIKDILDICIRDQERNLNTIMVVSKGSCKEIFEQKPKEENTMADEIKELIEAAYSANFFTNNAGVKHLVNMYYQEGRNIIIPAIEKKDSTIRIAGIAVFDKDKLKKIIPIEEAVYVNLLRNSDVKGNIAIVMGDYNKAVDVECISKRKVKVDKIGDKLKYTITLNIQGEIKLNTYSFEQQKDEKEIIEEINSLLIKNLSEKLKETIEKAKNDFEIDVFDIQKYAVAKYGRTDAIVEKIQEGFKDCEIEVVINSKIRSTGRYK</sequence>
<comment type="subcellular location">
    <subcellularLocation>
        <location evidence="1">Membrane</location>
        <topology evidence="1">Lipid-anchor</topology>
    </subcellularLocation>
</comment>
<dbReference type="HOGENOM" id="CLU_051140_3_2_9"/>
<evidence type="ECO:0000256" key="4">
    <source>
        <dbReference type="ARBA" id="ARBA00022729"/>
    </source>
</evidence>
<dbReference type="InterPro" id="IPR008844">
    <property type="entry name" value="Spore_GerAC-like"/>
</dbReference>
<reference evidence="10" key="1">
    <citation type="submission" date="2013-03" db="EMBL/GenBank/DDBJ databases">
        <title>Draft genome sequence of the hydrogen-ethanol-producing anaerobic alkalithermophilic Caloramator celere.</title>
        <authorList>
            <person name="Ciranna A."/>
            <person name="Larjo A."/>
            <person name="Kivisto A."/>
            <person name="Santala V."/>
            <person name="Roos C."/>
            <person name="Karp M."/>
        </authorList>
    </citation>
    <scope>NUCLEOTIDE SEQUENCE [LARGE SCALE GENOMIC DNA]</scope>
    <source>
        <strain evidence="10">DSM 8682</strain>
    </source>
</reference>
<dbReference type="InterPro" id="IPR038501">
    <property type="entry name" value="Spore_GerAC_C_sf"/>
</dbReference>
<dbReference type="GO" id="GO:0009847">
    <property type="term" value="P:spore germination"/>
    <property type="evidence" value="ECO:0007669"/>
    <property type="project" value="InterPro"/>
</dbReference>
<dbReference type="eggNOG" id="ENOG503081S">
    <property type="taxonomic scope" value="Bacteria"/>
</dbReference>
<evidence type="ECO:0000259" key="9">
    <source>
        <dbReference type="Pfam" id="PF25198"/>
    </source>
</evidence>
<dbReference type="RefSeq" id="WP_018660896.1">
    <property type="nucleotide sequence ID" value="NZ_HF952018.1"/>
</dbReference>
<evidence type="ECO:0000256" key="7">
    <source>
        <dbReference type="ARBA" id="ARBA00023288"/>
    </source>
</evidence>
<name>R7RN53_9CLOT</name>
<keyword evidence="4" id="KW-0732">Signal</keyword>
<keyword evidence="7" id="KW-0449">Lipoprotein</keyword>
<dbReference type="PANTHER" id="PTHR35789">
    <property type="entry name" value="SPORE GERMINATION PROTEIN B3"/>
    <property type="match status" value="1"/>
</dbReference>
<proteinExistence type="inferred from homology"/>
<dbReference type="PROSITE" id="PS51257">
    <property type="entry name" value="PROKAR_LIPOPROTEIN"/>
    <property type="match status" value="1"/>
</dbReference>
<protein>
    <submittedName>
        <fullName evidence="10">Spore germination protein, gerKC</fullName>
    </submittedName>
</protein>
<comment type="caution">
    <text evidence="10">The sequence shown here is derived from an EMBL/GenBank/DDBJ whole genome shotgun (WGS) entry which is preliminary data.</text>
</comment>